<protein>
    <submittedName>
        <fullName evidence="1">Uncharacterized protein</fullName>
    </submittedName>
</protein>
<gene>
    <name evidence="1" type="ORF">Klosneuvirus_3_318</name>
</gene>
<sequence length="233" mass="26191">MGAENGYECILNPPLMLPDICYHLNDNLSNYYTINTAIEASTLMDRQNGLLPQDKIIQEYITNNDVLIVSIGGNDIALKPSVKTIYNMLMMTYMNSTDMIKQGPGSAWGMNYFIKMFKDDVEKYILKLIGNKKPKKIIVCMIYYPDQTETGSWADRTLGALNYNTNPEKLQAAIKQIFIHATNKIEIPGCNVVPFPMFTVLDGKDTYDYSARVEPSSQGGRKLAEAFASVINK</sequence>
<dbReference type="Gene3D" id="3.40.50.1110">
    <property type="entry name" value="SGNH hydrolase"/>
    <property type="match status" value="1"/>
</dbReference>
<evidence type="ECO:0000313" key="1">
    <source>
        <dbReference type="EMBL" id="ARF12183.1"/>
    </source>
</evidence>
<accession>A0A1V0SKE8</accession>
<name>A0A1V0SKE8_9VIRU</name>
<proteinExistence type="predicted"/>
<dbReference type="InterPro" id="IPR036514">
    <property type="entry name" value="SGNH_hydro_sf"/>
</dbReference>
<reference evidence="1" key="1">
    <citation type="journal article" date="2017" name="Science">
        <title>Giant viruses with an expanded complement of translation system components.</title>
        <authorList>
            <person name="Schulz F."/>
            <person name="Yutin N."/>
            <person name="Ivanova N.N."/>
            <person name="Ortega D.R."/>
            <person name="Lee T.K."/>
            <person name="Vierheilig J."/>
            <person name="Daims H."/>
            <person name="Horn M."/>
            <person name="Wagner M."/>
            <person name="Jensen G.J."/>
            <person name="Kyrpides N.C."/>
            <person name="Koonin E.V."/>
            <person name="Woyke T."/>
        </authorList>
    </citation>
    <scope>NUCLEOTIDE SEQUENCE</scope>
    <source>
        <strain evidence="1">KNV1</strain>
    </source>
</reference>
<dbReference type="EMBL" id="KY684110">
    <property type="protein sequence ID" value="ARF12183.1"/>
    <property type="molecule type" value="Genomic_DNA"/>
</dbReference>
<dbReference type="SUPFAM" id="SSF52266">
    <property type="entry name" value="SGNH hydrolase"/>
    <property type="match status" value="1"/>
</dbReference>
<organism evidence="1">
    <name type="scientific">Klosneuvirus KNV1</name>
    <dbReference type="NCBI Taxonomy" id="1977640"/>
    <lineage>
        <taxon>Viruses</taxon>
        <taxon>Varidnaviria</taxon>
        <taxon>Bamfordvirae</taxon>
        <taxon>Nucleocytoviricota</taxon>
        <taxon>Megaviricetes</taxon>
        <taxon>Imitervirales</taxon>
        <taxon>Mimiviridae</taxon>
        <taxon>Klosneuvirinae</taxon>
        <taxon>Klosneuvirus</taxon>
    </lineage>
</organism>